<keyword evidence="5 8" id="KW-0812">Transmembrane</keyword>
<accession>A0A0G1VDK1</accession>
<feature type="transmembrane region" description="Helical" evidence="8">
    <location>
        <begin position="341"/>
        <end position="358"/>
    </location>
</feature>
<dbReference type="InterPro" id="IPR038731">
    <property type="entry name" value="RgtA/B/C-like"/>
</dbReference>
<feature type="transmembrane region" description="Helical" evidence="8">
    <location>
        <begin position="135"/>
        <end position="152"/>
    </location>
</feature>
<feature type="transmembrane region" description="Helical" evidence="8">
    <location>
        <begin position="233"/>
        <end position="252"/>
    </location>
</feature>
<dbReference type="GO" id="GO:0005886">
    <property type="term" value="C:plasma membrane"/>
    <property type="evidence" value="ECO:0007669"/>
    <property type="project" value="UniProtKB-SubCell"/>
</dbReference>
<evidence type="ECO:0000256" key="2">
    <source>
        <dbReference type="ARBA" id="ARBA00022475"/>
    </source>
</evidence>
<dbReference type="AlphaFoldDB" id="A0A0G1VDK1"/>
<dbReference type="InterPro" id="IPR050297">
    <property type="entry name" value="LipidA_mod_glycosyltrf_83"/>
</dbReference>
<keyword evidence="3" id="KW-0328">Glycosyltransferase</keyword>
<feature type="transmembrane region" description="Helical" evidence="8">
    <location>
        <begin position="403"/>
        <end position="423"/>
    </location>
</feature>
<protein>
    <submittedName>
        <fullName evidence="10">Glycosyl transferase, family 39</fullName>
    </submittedName>
</protein>
<keyword evidence="7 8" id="KW-0472">Membrane</keyword>
<dbReference type="GO" id="GO:0009103">
    <property type="term" value="P:lipopolysaccharide biosynthetic process"/>
    <property type="evidence" value="ECO:0007669"/>
    <property type="project" value="UniProtKB-ARBA"/>
</dbReference>
<gene>
    <name evidence="10" type="ORF">UY02_C0029G0006</name>
</gene>
<name>A0A0G1VDK1_9BACT</name>
<keyword evidence="2" id="KW-1003">Cell membrane</keyword>
<keyword evidence="4 10" id="KW-0808">Transferase</keyword>
<dbReference type="EMBL" id="LCOK01000029">
    <property type="protein sequence ID" value="KKU76208.1"/>
    <property type="molecule type" value="Genomic_DNA"/>
</dbReference>
<evidence type="ECO:0000259" key="9">
    <source>
        <dbReference type="Pfam" id="PF13231"/>
    </source>
</evidence>
<evidence type="ECO:0000256" key="8">
    <source>
        <dbReference type="SAM" id="Phobius"/>
    </source>
</evidence>
<dbReference type="GO" id="GO:0016763">
    <property type="term" value="F:pentosyltransferase activity"/>
    <property type="evidence" value="ECO:0007669"/>
    <property type="project" value="TreeGrafter"/>
</dbReference>
<keyword evidence="6 8" id="KW-1133">Transmembrane helix</keyword>
<feature type="transmembrane region" description="Helical" evidence="8">
    <location>
        <begin position="112"/>
        <end position="129"/>
    </location>
</feature>
<reference evidence="10 11" key="1">
    <citation type="journal article" date="2015" name="Nature">
        <title>rRNA introns, odd ribosomes, and small enigmatic genomes across a large radiation of phyla.</title>
        <authorList>
            <person name="Brown C.T."/>
            <person name="Hug L.A."/>
            <person name="Thomas B.C."/>
            <person name="Sharon I."/>
            <person name="Castelle C.J."/>
            <person name="Singh A."/>
            <person name="Wilkins M.J."/>
            <person name="Williams K.H."/>
            <person name="Banfield J.F."/>
        </authorList>
    </citation>
    <scope>NUCLEOTIDE SEQUENCE [LARGE SCALE GENOMIC DNA]</scope>
</reference>
<feature type="domain" description="Glycosyltransferase RgtA/B/C/D-like" evidence="9">
    <location>
        <begin position="109"/>
        <end position="248"/>
    </location>
</feature>
<evidence type="ECO:0000256" key="6">
    <source>
        <dbReference type="ARBA" id="ARBA00022989"/>
    </source>
</evidence>
<evidence type="ECO:0000256" key="4">
    <source>
        <dbReference type="ARBA" id="ARBA00022679"/>
    </source>
</evidence>
<feature type="transmembrane region" description="Helical" evidence="8">
    <location>
        <begin position="202"/>
        <end position="221"/>
    </location>
</feature>
<dbReference type="PANTHER" id="PTHR33908">
    <property type="entry name" value="MANNOSYLTRANSFERASE YKCB-RELATED"/>
    <property type="match status" value="1"/>
</dbReference>
<dbReference type="PATRIC" id="fig|1618655.3.peg.537"/>
<evidence type="ECO:0000256" key="1">
    <source>
        <dbReference type="ARBA" id="ARBA00004651"/>
    </source>
</evidence>
<comment type="subcellular location">
    <subcellularLocation>
        <location evidence="1">Cell membrane</location>
        <topology evidence="1">Multi-pass membrane protein</topology>
    </subcellularLocation>
</comment>
<comment type="caution">
    <text evidence="10">The sequence shown here is derived from an EMBL/GenBank/DDBJ whole genome shotgun (WGS) entry which is preliminary data.</text>
</comment>
<evidence type="ECO:0000256" key="3">
    <source>
        <dbReference type="ARBA" id="ARBA00022676"/>
    </source>
</evidence>
<feature type="transmembrane region" description="Helical" evidence="8">
    <location>
        <begin position="6"/>
        <end position="24"/>
    </location>
</feature>
<organism evidence="10 11">
    <name type="scientific">Candidatus Giovannonibacteria bacterium GW2011_GWB1_47_6b</name>
    <dbReference type="NCBI Taxonomy" id="1618655"/>
    <lineage>
        <taxon>Bacteria</taxon>
        <taxon>Candidatus Giovannoniibacteriota</taxon>
    </lineage>
</organism>
<sequence length="602" mass="68489">MPRFNIVAIIIIVSAVVLAVDSVWNDSPIVDEIPHIGAGYSYAVKGDYRLNPEHPPLAKDLAGLALLPLNLNQAAFQTQFWTQDINGQWNFGRNLIFNSGNDAVKLVRAAKMPMLLFFVLAAILVFYWASKLYGGKAGILALFLFSFSPTVIAHSRFVTTDTPALFGILFASYFFVGFLKNKTKANFLLAAAAFGTAQLTKFSAFLLVPFFVILALAWALTEKEKILNLAKHIFLAAAVFMAGFGLIVWPVYALHTRNYPPEKQKYDTTNHLLSYGNRSFAAPVVWASDKPFLRPLAQYGLGLLMVAQRSIGGNDTYFLGEVRNVAWKKYFPIVYFLKEPLPFWGFVIIAVTAIIAKVKNRKLKVESAGYWIKNHFDEFAMILWLAIYWYSSLRANLNIGVRHLLPIYGFVYILVAGQIIKIVQSRKLKVESKKFLYTFYFTLFTLLGWYLVENIRVYPYYLTYFNQVALLRPSWASEGQVGYIPGGHWYVVDSNIDWGQDLKRLGDWVNKNNISKINFDYFGWADPYYYLKDKYVWMSAGKYKSAEDFLKEYPDGGYIAVSATFFMGTINKPDQNYIWLLGRKPAAIIGNSIFVWKINPAL</sequence>
<evidence type="ECO:0000313" key="10">
    <source>
        <dbReference type="EMBL" id="KKU76208.1"/>
    </source>
</evidence>
<feature type="transmembrane region" description="Helical" evidence="8">
    <location>
        <begin position="435"/>
        <end position="452"/>
    </location>
</feature>
<proteinExistence type="predicted"/>
<dbReference type="Proteomes" id="UP000034682">
    <property type="component" value="Unassembled WGS sequence"/>
</dbReference>
<evidence type="ECO:0000256" key="7">
    <source>
        <dbReference type="ARBA" id="ARBA00023136"/>
    </source>
</evidence>
<evidence type="ECO:0000313" key="11">
    <source>
        <dbReference type="Proteomes" id="UP000034682"/>
    </source>
</evidence>
<dbReference type="Pfam" id="PF13231">
    <property type="entry name" value="PMT_2"/>
    <property type="match status" value="1"/>
</dbReference>
<dbReference type="PANTHER" id="PTHR33908:SF11">
    <property type="entry name" value="MEMBRANE PROTEIN"/>
    <property type="match status" value="1"/>
</dbReference>
<feature type="transmembrane region" description="Helical" evidence="8">
    <location>
        <begin position="370"/>
        <end position="391"/>
    </location>
</feature>
<feature type="transmembrane region" description="Helical" evidence="8">
    <location>
        <begin position="164"/>
        <end position="182"/>
    </location>
</feature>
<evidence type="ECO:0000256" key="5">
    <source>
        <dbReference type="ARBA" id="ARBA00022692"/>
    </source>
</evidence>